<keyword evidence="2" id="KW-0472">Membrane</keyword>
<proteinExistence type="predicted"/>
<reference evidence="3" key="1">
    <citation type="submission" date="2022-12" db="EMBL/GenBank/DDBJ databases">
        <authorList>
            <person name="Petersen C."/>
        </authorList>
    </citation>
    <scope>NUCLEOTIDE SEQUENCE</scope>
    <source>
        <strain evidence="3">IBT 16125</strain>
    </source>
</reference>
<dbReference type="RefSeq" id="XP_056761396.1">
    <property type="nucleotide sequence ID" value="XM_056912547.1"/>
</dbReference>
<accession>A0AAD6BWZ0</accession>
<dbReference type="AlphaFoldDB" id="A0AAD6BWZ0"/>
<dbReference type="EMBL" id="JAPVEA010000008">
    <property type="protein sequence ID" value="KAJ5438167.1"/>
    <property type="molecule type" value="Genomic_DNA"/>
</dbReference>
<protein>
    <recommendedName>
        <fullName evidence="5">Transcription factor hoxa13</fullName>
    </recommendedName>
</protein>
<feature type="compositionally biased region" description="Polar residues" evidence="1">
    <location>
        <begin position="285"/>
        <end position="298"/>
    </location>
</feature>
<keyword evidence="4" id="KW-1185">Reference proteome</keyword>
<keyword evidence="2" id="KW-0812">Transmembrane</keyword>
<feature type="region of interest" description="Disordered" evidence="1">
    <location>
        <begin position="281"/>
        <end position="337"/>
    </location>
</feature>
<feature type="compositionally biased region" description="Basic and acidic residues" evidence="1">
    <location>
        <begin position="14"/>
        <end position="27"/>
    </location>
</feature>
<feature type="transmembrane region" description="Helical" evidence="2">
    <location>
        <begin position="37"/>
        <end position="58"/>
    </location>
</feature>
<feature type="compositionally biased region" description="Acidic residues" evidence="1">
    <location>
        <begin position="582"/>
        <end position="601"/>
    </location>
</feature>
<feature type="compositionally biased region" description="Acidic residues" evidence="1">
    <location>
        <begin position="627"/>
        <end position="646"/>
    </location>
</feature>
<evidence type="ECO:0000313" key="3">
    <source>
        <dbReference type="EMBL" id="KAJ5438167.1"/>
    </source>
</evidence>
<dbReference type="Proteomes" id="UP001213681">
    <property type="component" value="Unassembled WGS sequence"/>
</dbReference>
<gene>
    <name evidence="3" type="ORF">N7458_009165</name>
</gene>
<dbReference type="PANTHER" id="PTHR23242">
    <property type="entry name" value="TRANSCRIPTION FACTOR HOXA13"/>
    <property type="match status" value="1"/>
</dbReference>
<evidence type="ECO:0000256" key="1">
    <source>
        <dbReference type="SAM" id="MobiDB-lite"/>
    </source>
</evidence>
<sequence length="1192" mass="128944">MAVQENEYVPAVSSEERKSSPIGKDVRSRKARRKSHLRWTLGLVVRLCIWYTLLTPFLRCPSRLDELNETSPKVCKPYLIARSHVEPYVTPYYDTYAAPYVNQARPYVEVFNQQVYTPASNVAKISYEKYGAPAWQRARAFGEAQWKAQVTPRLEAAQVQAHHLYLAQIDPYVQQGVAVVSPYYQKAKGAAQAVYWNQLVPFYTRSQPFIGKTYSTSQQVLTTHVMPGARYTWSSVVYFANSSLWPHVTGLYSEQVEPQLVKIGQRLASYREGKRLRAVVEEMDSSASEQPVSSTVTTAKVEPRTSASTTTTSTPETPSAQPTLSAEEKSKQARARIESDLQRWQDKFAKAADKGIEDLEERIGDIVSALIANSANSHGESLSTALQAVSAEKISSIKQRINELAAALPEEDAPEEEEESRDKLLVDIRSAAVLVRDRAHALRQWSLSFDEELLRRVSAAINSTLDVLDSIRDLGLQEIGTRWAWMDDVTYKDWAKYHALKVQIDDWRNEIRKVGMNHKSIAEAQSAAAGILDSGMEVAEDTARELIRLKDVGNWKIAAREVGDNFDTRTEPPPPRPKPVVESEESEEGTDNDEVFEEATMDSEAFSSTSQEDDTEETPTSATSGDLPEEADEAMESETTLDNEDAEERVLDAIFEEDKYATKPAFGVAAATLNSQQEPILDEDEQDAFHNLAHKVGDVYSDASSAFADSTAQAKILYEIAKSQVMGQMAHSSAPAHAQVLSSIESAYSGAVKYATEEFEARIAAVKATPTTAGPLAHISSVASSRLSEGLSLASEQLALHTVPATSSVGFQPFVLDAQRRYYEAVGVAHEHYTAFVSTASEAVYGTPTPTPAPLDFRNLVEQAGSQYEQASSLAFASLAAVVASASSMVSAADDGRSQSIIDDASSRYQAALSAASSSLSLASASASSAIYGTTPGALESLSSQASENWEMLVAKASERIYGTPAPYLQQVVDNHVPHLEAVQAIVSELLIGKQPSFTESVLSKLRVAYETPYPAAAVSAASSYASEAYEAVSSAANAFVSDIPSVEDIMQQANDQLQAAVEAASVGIYGTPKGRFEQATEAAAEAYSSASAQISGAVYGKEPSYIDIARDNIEQIQSKASAAIYGEEPGAVESATSRLAAAVESAQAQLADLASSASSFASEAVETAVPHADQITSSIKAGASSLTKDEL</sequence>
<comment type="caution">
    <text evidence="3">The sequence shown here is derived from an EMBL/GenBank/DDBJ whole genome shotgun (WGS) entry which is preliminary data.</text>
</comment>
<dbReference type="PANTHER" id="PTHR23242:SF9">
    <property type="entry name" value="TRANSCRIPTION FACTOR HOXA13"/>
    <property type="match status" value="1"/>
</dbReference>
<reference evidence="3" key="2">
    <citation type="journal article" date="2023" name="IMA Fungus">
        <title>Comparative genomic study of the Penicillium genus elucidates a diverse pangenome and 15 lateral gene transfer events.</title>
        <authorList>
            <person name="Petersen C."/>
            <person name="Sorensen T."/>
            <person name="Nielsen M.R."/>
            <person name="Sondergaard T.E."/>
            <person name="Sorensen J.L."/>
            <person name="Fitzpatrick D.A."/>
            <person name="Frisvad J.C."/>
            <person name="Nielsen K.L."/>
        </authorList>
    </citation>
    <scope>NUCLEOTIDE SEQUENCE</scope>
    <source>
        <strain evidence="3">IBT 16125</strain>
    </source>
</reference>
<evidence type="ECO:0008006" key="5">
    <source>
        <dbReference type="Google" id="ProtNLM"/>
    </source>
</evidence>
<keyword evidence="2" id="KW-1133">Transmembrane helix</keyword>
<feature type="compositionally biased region" description="Low complexity" evidence="1">
    <location>
        <begin position="304"/>
        <end position="323"/>
    </location>
</feature>
<feature type="compositionally biased region" description="Basic and acidic residues" evidence="1">
    <location>
        <begin position="326"/>
        <end position="337"/>
    </location>
</feature>
<feature type="region of interest" description="Disordered" evidence="1">
    <location>
        <begin position="1"/>
        <end position="27"/>
    </location>
</feature>
<organism evidence="3 4">
    <name type="scientific">Penicillium daleae</name>
    <dbReference type="NCBI Taxonomy" id="63821"/>
    <lineage>
        <taxon>Eukaryota</taxon>
        <taxon>Fungi</taxon>
        <taxon>Dikarya</taxon>
        <taxon>Ascomycota</taxon>
        <taxon>Pezizomycotina</taxon>
        <taxon>Eurotiomycetes</taxon>
        <taxon>Eurotiomycetidae</taxon>
        <taxon>Eurotiales</taxon>
        <taxon>Aspergillaceae</taxon>
        <taxon>Penicillium</taxon>
    </lineage>
</organism>
<evidence type="ECO:0000256" key="2">
    <source>
        <dbReference type="SAM" id="Phobius"/>
    </source>
</evidence>
<dbReference type="GeneID" id="81602790"/>
<evidence type="ECO:0000313" key="4">
    <source>
        <dbReference type="Proteomes" id="UP001213681"/>
    </source>
</evidence>
<feature type="region of interest" description="Disordered" evidence="1">
    <location>
        <begin position="563"/>
        <end position="646"/>
    </location>
</feature>
<name>A0AAD6BWZ0_9EURO</name>